<dbReference type="FunFam" id="3.40.50.2300:FF:000001">
    <property type="entry name" value="DNA-binding response regulator PhoB"/>
    <property type="match status" value="1"/>
</dbReference>
<dbReference type="PANTHER" id="PTHR48111:SF73">
    <property type="entry name" value="ALKALINE PHOSPHATASE SYNTHESIS TRANSCRIPTIONAL REGULATORY PROTEIN PHOP"/>
    <property type="match status" value="1"/>
</dbReference>
<dbReference type="InterPro" id="IPR001789">
    <property type="entry name" value="Sig_transdc_resp-reg_receiver"/>
</dbReference>
<dbReference type="FunFam" id="1.10.10.10:FF:000018">
    <property type="entry name" value="DNA-binding response regulator ResD"/>
    <property type="match status" value="1"/>
</dbReference>
<evidence type="ECO:0000256" key="3">
    <source>
        <dbReference type="ARBA" id="ARBA00023012"/>
    </source>
</evidence>
<feature type="domain" description="OmpR/PhoB-type" evidence="10">
    <location>
        <begin position="136"/>
        <end position="237"/>
    </location>
</feature>
<dbReference type="AlphaFoldDB" id="M9LQQ1"/>
<feature type="modified residue" description="4-aspartylphosphate" evidence="7">
    <location>
        <position position="60"/>
    </location>
</feature>
<evidence type="ECO:0000259" key="10">
    <source>
        <dbReference type="PROSITE" id="PS51755"/>
    </source>
</evidence>
<dbReference type="CDD" id="cd00383">
    <property type="entry name" value="trans_reg_C"/>
    <property type="match status" value="1"/>
</dbReference>
<dbReference type="Proteomes" id="UP000029453">
    <property type="component" value="Unassembled WGS sequence"/>
</dbReference>
<dbReference type="GO" id="GO:0006355">
    <property type="term" value="P:regulation of DNA-templated transcription"/>
    <property type="evidence" value="ECO:0007669"/>
    <property type="project" value="InterPro"/>
</dbReference>
<dbReference type="CDD" id="cd17574">
    <property type="entry name" value="REC_OmpR"/>
    <property type="match status" value="1"/>
</dbReference>
<evidence type="ECO:0000256" key="6">
    <source>
        <dbReference type="ARBA" id="ARBA00023163"/>
    </source>
</evidence>
<dbReference type="SMART" id="SM00448">
    <property type="entry name" value="REC"/>
    <property type="match status" value="1"/>
</dbReference>
<dbReference type="GO" id="GO:0005829">
    <property type="term" value="C:cytosol"/>
    <property type="evidence" value="ECO:0007669"/>
    <property type="project" value="TreeGrafter"/>
</dbReference>
<dbReference type="EMBL" id="BALG01000186">
    <property type="protein sequence ID" value="GAC43321.1"/>
    <property type="molecule type" value="Genomic_DNA"/>
</dbReference>
<dbReference type="GO" id="GO:0032993">
    <property type="term" value="C:protein-DNA complex"/>
    <property type="evidence" value="ECO:0007669"/>
    <property type="project" value="TreeGrafter"/>
</dbReference>
<dbReference type="RefSeq" id="WP_006286943.1">
    <property type="nucleotide sequence ID" value="NZ_BALG01000186.1"/>
</dbReference>
<name>M9LQQ1_PAEPP</name>
<dbReference type="InterPro" id="IPR001867">
    <property type="entry name" value="OmpR/PhoB-type_DNA-bd"/>
</dbReference>
<dbReference type="InterPro" id="IPR039420">
    <property type="entry name" value="WalR-like"/>
</dbReference>
<dbReference type="Pfam" id="PF00072">
    <property type="entry name" value="Response_reg"/>
    <property type="match status" value="1"/>
</dbReference>
<keyword evidence="5 8" id="KW-0238">DNA-binding</keyword>
<feature type="domain" description="Response regulatory" evidence="9">
    <location>
        <begin position="11"/>
        <end position="124"/>
    </location>
</feature>
<gene>
    <name evidence="11" type="ORF">PPOP_2688</name>
</gene>
<dbReference type="PROSITE" id="PS50110">
    <property type="entry name" value="RESPONSE_REGULATORY"/>
    <property type="match status" value="1"/>
</dbReference>
<dbReference type="SUPFAM" id="SSF52172">
    <property type="entry name" value="CheY-like"/>
    <property type="match status" value="1"/>
</dbReference>
<evidence type="ECO:0000313" key="11">
    <source>
        <dbReference type="EMBL" id="GAC43321.1"/>
    </source>
</evidence>
<evidence type="ECO:0000256" key="7">
    <source>
        <dbReference type="PROSITE-ProRule" id="PRU00169"/>
    </source>
</evidence>
<reference evidence="11 12" key="1">
    <citation type="submission" date="2012-10" db="EMBL/GenBank/DDBJ databases">
        <title>Draft Genome Sequence of Paenibacillus popilliae ATCC 14706T.</title>
        <authorList>
            <person name="Iiyama K."/>
            <person name="Mori K."/>
            <person name="Mon H."/>
            <person name="Chieda Y."/>
            <person name="Lee J.M."/>
            <person name="Kusakabe T."/>
            <person name="Tashiro K."/>
            <person name="Asano S."/>
            <person name="Yasunaga-Aoki C."/>
            <person name="Shimizu S."/>
        </authorList>
    </citation>
    <scope>NUCLEOTIDE SEQUENCE [LARGE SCALE GENOMIC DNA]</scope>
    <source>
        <strain evidence="11 12">ATCC 14706</strain>
    </source>
</reference>
<dbReference type="InterPro" id="IPR036388">
    <property type="entry name" value="WH-like_DNA-bd_sf"/>
</dbReference>
<comment type="caution">
    <text evidence="11">The sequence shown here is derived from an EMBL/GenBank/DDBJ whole genome shotgun (WGS) entry which is preliminary data.</text>
</comment>
<evidence type="ECO:0000256" key="4">
    <source>
        <dbReference type="ARBA" id="ARBA00023015"/>
    </source>
</evidence>
<dbReference type="PROSITE" id="PS51755">
    <property type="entry name" value="OMPR_PHOB"/>
    <property type="match status" value="1"/>
</dbReference>
<dbReference type="OrthoDB" id="9802426at2"/>
<dbReference type="InterPro" id="IPR011006">
    <property type="entry name" value="CheY-like_superfamily"/>
</dbReference>
<dbReference type="GO" id="GO:0000156">
    <property type="term" value="F:phosphorelay response regulator activity"/>
    <property type="evidence" value="ECO:0007669"/>
    <property type="project" value="TreeGrafter"/>
</dbReference>
<keyword evidence="2 7" id="KW-0597">Phosphoprotein</keyword>
<proteinExistence type="predicted"/>
<evidence type="ECO:0000256" key="2">
    <source>
        <dbReference type="ARBA" id="ARBA00022553"/>
    </source>
</evidence>
<sequence>MVRLIRLDRAKILLVDDEPDILQVMKAYLEKNDYLVYEADTGKGALSLWEHLQPNLILLDLMLPDMSGEEVCRTIRKTSNVPILMLTAKSSEDDMVNGILIGADDYITKPFSPRELVVRVMSLLRRAQLPVASQQATSLSFGNNHLSIDPQQHEVKVRGELVSLTPIEFKLLELLAKHPKRAFSRLELVNLIQGDAFEGFERTIDVHIKNIRQKIGDKSRKPIFIATVFGVGYKFQVNPDE</sequence>
<dbReference type="Gene3D" id="3.40.50.2300">
    <property type="match status" value="1"/>
</dbReference>
<keyword evidence="6" id="KW-0804">Transcription</keyword>
<accession>M9LQQ1</accession>
<comment type="subcellular location">
    <subcellularLocation>
        <location evidence="1">Cytoplasm</location>
    </subcellularLocation>
</comment>
<dbReference type="Pfam" id="PF00486">
    <property type="entry name" value="Trans_reg_C"/>
    <property type="match status" value="1"/>
</dbReference>
<evidence type="ECO:0000256" key="5">
    <source>
        <dbReference type="ARBA" id="ARBA00023125"/>
    </source>
</evidence>
<organism evidence="11 12">
    <name type="scientific">Paenibacillus popilliae ATCC 14706</name>
    <dbReference type="NCBI Taxonomy" id="1212764"/>
    <lineage>
        <taxon>Bacteria</taxon>
        <taxon>Bacillati</taxon>
        <taxon>Bacillota</taxon>
        <taxon>Bacilli</taxon>
        <taxon>Bacillales</taxon>
        <taxon>Paenibacillaceae</taxon>
        <taxon>Paenibacillus</taxon>
    </lineage>
</organism>
<dbReference type="SMART" id="SM00862">
    <property type="entry name" value="Trans_reg_C"/>
    <property type="match status" value="1"/>
</dbReference>
<evidence type="ECO:0000259" key="9">
    <source>
        <dbReference type="PROSITE" id="PS50110"/>
    </source>
</evidence>
<feature type="DNA-binding region" description="OmpR/PhoB-type" evidence="8">
    <location>
        <begin position="136"/>
        <end position="237"/>
    </location>
</feature>
<dbReference type="Gene3D" id="1.10.10.10">
    <property type="entry name" value="Winged helix-like DNA-binding domain superfamily/Winged helix DNA-binding domain"/>
    <property type="match status" value="1"/>
</dbReference>
<keyword evidence="4" id="KW-0805">Transcription regulation</keyword>
<dbReference type="Gene3D" id="6.10.250.690">
    <property type="match status" value="1"/>
</dbReference>
<dbReference type="PANTHER" id="PTHR48111">
    <property type="entry name" value="REGULATOR OF RPOS"/>
    <property type="match status" value="1"/>
</dbReference>
<evidence type="ECO:0000256" key="1">
    <source>
        <dbReference type="ARBA" id="ARBA00004496"/>
    </source>
</evidence>
<keyword evidence="12" id="KW-1185">Reference proteome</keyword>
<protein>
    <submittedName>
        <fullName evidence="11">Response regulator</fullName>
    </submittedName>
</protein>
<evidence type="ECO:0000313" key="12">
    <source>
        <dbReference type="Proteomes" id="UP000029453"/>
    </source>
</evidence>
<dbReference type="GO" id="GO:0000976">
    <property type="term" value="F:transcription cis-regulatory region binding"/>
    <property type="evidence" value="ECO:0007669"/>
    <property type="project" value="TreeGrafter"/>
</dbReference>
<keyword evidence="3" id="KW-0902">Two-component regulatory system</keyword>
<evidence type="ECO:0000256" key="8">
    <source>
        <dbReference type="PROSITE-ProRule" id="PRU01091"/>
    </source>
</evidence>